<reference evidence="5" key="1">
    <citation type="submission" date="2019-07" db="EMBL/GenBank/DDBJ databases">
        <authorList>
            <person name="Dittberner H."/>
        </authorList>
    </citation>
    <scope>NUCLEOTIDE SEQUENCE [LARGE SCALE GENOMIC DNA]</scope>
</reference>
<accession>A0A565C3T7</accession>
<dbReference type="InterPro" id="IPR002068">
    <property type="entry name" value="A-crystallin/Hsp20_dom"/>
</dbReference>
<evidence type="ECO:0000256" key="1">
    <source>
        <dbReference type="PROSITE-ProRule" id="PRU00285"/>
    </source>
</evidence>
<organism evidence="5 6">
    <name type="scientific">Arabis nemorensis</name>
    <dbReference type="NCBI Taxonomy" id="586526"/>
    <lineage>
        <taxon>Eukaryota</taxon>
        <taxon>Viridiplantae</taxon>
        <taxon>Streptophyta</taxon>
        <taxon>Embryophyta</taxon>
        <taxon>Tracheophyta</taxon>
        <taxon>Spermatophyta</taxon>
        <taxon>Magnoliopsida</taxon>
        <taxon>eudicotyledons</taxon>
        <taxon>Gunneridae</taxon>
        <taxon>Pentapetalae</taxon>
        <taxon>rosids</taxon>
        <taxon>malvids</taxon>
        <taxon>Brassicales</taxon>
        <taxon>Brassicaceae</taxon>
        <taxon>Arabideae</taxon>
        <taxon>Arabis</taxon>
    </lineage>
</organism>
<gene>
    <name evidence="5" type="ORF">ANE_LOCUS18726</name>
</gene>
<evidence type="ECO:0000256" key="3">
    <source>
        <dbReference type="SAM" id="MobiDB-lite"/>
    </source>
</evidence>
<feature type="domain" description="SHSP" evidence="4">
    <location>
        <begin position="27"/>
        <end position="141"/>
    </location>
</feature>
<dbReference type="PANTHER" id="PTHR46991:SF24">
    <property type="entry name" value="14.7 KDA HEAT SHOCK PROTEIN"/>
    <property type="match status" value="1"/>
</dbReference>
<dbReference type="SUPFAM" id="SSF49764">
    <property type="entry name" value="HSP20-like chaperones"/>
    <property type="match status" value="1"/>
</dbReference>
<dbReference type="EMBL" id="CABITT030000006">
    <property type="protein sequence ID" value="VVB08282.1"/>
    <property type="molecule type" value="Genomic_DNA"/>
</dbReference>
<dbReference type="InterPro" id="IPR008978">
    <property type="entry name" value="HSP20-like_chaperone"/>
</dbReference>
<dbReference type="Gene3D" id="2.60.40.790">
    <property type="match status" value="1"/>
</dbReference>
<comment type="similarity">
    <text evidence="1 2">Belongs to the small heat shock protein (HSP20) family.</text>
</comment>
<comment type="caution">
    <text evidence="5">The sequence shown here is derived from an EMBL/GenBank/DDBJ whole genome shotgun (WGS) entry which is preliminary data.</text>
</comment>
<sequence>MSRKMSSAITKPGSSRGNNPPPIPRNRFQKSGSESVYEVMDTKNACIFRVDMPGCPGSDLSYSVDSTNFHFFADEQDKPEYNYSGRKYGGTMMINPKAYNVKEAKAKLANGVLWITVPKIPGKNATTDVTEKMLYCKITRDDFA</sequence>
<dbReference type="AlphaFoldDB" id="A0A565C3T7"/>
<evidence type="ECO:0000256" key="2">
    <source>
        <dbReference type="RuleBase" id="RU003616"/>
    </source>
</evidence>
<dbReference type="InterPro" id="IPR044656">
    <property type="entry name" value="HSP14.7/HSP23.5/HSP23.6-like"/>
</dbReference>
<name>A0A565C3T7_9BRAS</name>
<dbReference type="CDD" id="cd00298">
    <property type="entry name" value="ACD_sHsps_p23-like"/>
    <property type="match status" value="1"/>
</dbReference>
<dbReference type="PANTHER" id="PTHR46991">
    <property type="entry name" value="23.5 KDA HEAT SHOCK PROTEIN, MITOCHONDRIAL"/>
    <property type="match status" value="1"/>
</dbReference>
<protein>
    <recommendedName>
        <fullName evidence="4">SHSP domain-containing protein</fullName>
    </recommendedName>
</protein>
<evidence type="ECO:0000313" key="6">
    <source>
        <dbReference type="Proteomes" id="UP000489600"/>
    </source>
</evidence>
<dbReference type="Proteomes" id="UP000489600">
    <property type="component" value="Unassembled WGS sequence"/>
</dbReference>
<dbReference type="OrthoDB" id="1653398at2759"/>
<feature type="region of interest" description="Disordered" evidence="3">
    <location>
        <begin position="1"/>
        <end position="34"/>
    </location>
</feature>
<dbReference type="Pfam" id="PF00011">
    <property type="entry name" value="HSP20"/>
    <property type="match status" value="1"/>
</dbReference>
<evidence type="ECO:0000313" key="5">
    <source>
        <dbReference type="EMBL" id="VVB08282.1"/>
    </source>
</evidence>
<evidence type="ECO:0000259" key="4">
    <source>
        <dbReference type="PROSITE" id="PS01031"/>
    </source>
</evidence>
<keyword evidence="6" id="KW-1185">Reference proteome</keyword>
<dbReference type="PROSITE" id="PS01031">
    <property type="entry name" value="SHSP"/>
    <property type="match status" value="1"/>
</dbReference>
<proteinExistence type="inferred from homology"/>